<evidence type="ECO:0000313" key="8">
    <source>
        <dbReference type="EMBL" id="OGM00668.1"/>
    </source>
</evidence>
<dbReference type="EMBL" id="MGFG01000027">
    <property type="protein sequence ID" value="OGM00668.1"/>
    <property type="molecule type" value="Genomic_DNA"/>
</dbReference>
<keyword evidence="3 6" id="KW-0808">Transferase</keyword>
<dbReference type="Pfam" id="PF00483">
    <property type="entry name" value="NTP_transferase"/>
    <property type="match status" value="1"/>
</dbReference>
<dbReference type="GO" id="GO:0003983">
    <property type="term" value="F:UTP:glucose-1-phosphate uridylyltransferase activity"/>
    <property type="evidence" value="ECO:0007669"/>
    <property type="project" value="UniProtKB-EC"/>
</dbReference>
<evidence type="ECO:0000259" key="7">
    <source>
        <dbReference type="Pfam" id="PF00483"/>
    </source>
</evidence>
<keyword evidence="4 6" id="KW-0548">Nucleotidyltransferase</keyword>
<evidence type="ECO:0000256" key="4">
    <source>
        <dbReference type="ARBA" id="ARBA00022695"/>
    </source>
</evidence>
<dbReference type="Proteomes" id="UP000176988">
    <property type="component" value="Unassembled WGS sequence"/>
</dbReference>
<sequence>MKIRKAIIPVAGMGTRFLPATKAQPKEMLALVDKPIIQYIVEEAVAAGIEQIIFVTSSSKRSIEDHFDTNFELEYRLKEKGKLKELKSVQDISNLASFVFVRQKEPRGDGHAILQAKDLISDEPCAVMFGEEIVDSDKPCIGQLMKVYEKYDAPVIAVERMPQEDLHCYGVIDGKKIEERTHKMTAFVEKPEPGEAPTDLIFTGKAVITPEVMKILENAPAGKDGEIRLADAFQQLLKKKGDLYAYEFEGRRYDCGNKTQFLIASVDYGLKDPEVNKNNRFTEYIKKRAAELD</sequence>
<proteinExistence type="inferred from homology"/>
<dbReference type="EC" id="2.7.7.9" evidence="2 6"/>
<organism evidence="8 9">
    <name type="scientific">Candidatus Uhrbacteria bacterium RIFOXYC2_FULL_47_19</name>
    <dbReference type="NCBI Taxonomy" id="1802424"/>
    <lineage>
        <taxon>Bacteria</taxon>
        <taxon>Candidatus Uhriibacteriota</taxon>
    </lineage>
</organism>
<protein>
    <recommendedName>
        <fullName evidence="2 6">UTP--glucose-1-phosphate uridylyltransferase</fullName>
        <ecNumber evidence="2 6">2.7.7.9</ecNumber>
    </recommendedName>
    <alternativeName>
        <fullName evidence="6">UDP-glucose pyrophosphorylase</fullName>
    </alternativeName>
</protein>
<comment type="caution">
    <text evidence="8">The sequence shown here is derived from an EMBL/GenBank/DDBJ whole genome shotgun (WGS) entry which is preliminary data.</text>
</comment>
<dbReference type="AlphaFoldDB" id="A0A1F7WEN9"/>
<dbReference type="NCBIfam" id="TIGR01099">
    <property type="entry name" value="galU"/>
    <property type="match status" value="1"/>
</dbReference>
<accession>A0A1F7WEN9</accession>
<evidence type="ECO:0000256" key="1">
    <source>
        <dbReference type="ARBA" id="ARBA00006890"/>
    </source>
</evidence>
<dbReference type="InterPro" id="IPR005835">
    <property type="entry name" value="NTP_transferase_dom"/>
</dbReference>
<dbReference type="STRING" id="1802424.A2480_01010"/>
<dbReference type="GO" id="GO:0006011">
    <property type="term" value="P:UDP-alpha-D-glucose metabolic process"/>
    <property type="evidence" value="ECO:0007669"/>
    <property type="project" value="InterPro"/>
</dbReference>
<feature type="domain" description="Nucleotidyl transferase" evidence="7">
    <location>
        <begin position="5"/>
        <end position="267"/>
    </location>
</feature>
<comment type="catalytic activity">
    <reaction evidence="5 6">
        <text>alpha-D-glucose 1-phosphate + UTP + H(+) = UDP-alpha-D-glucose + diphosphate</text>
        <dbReference type="Rhea" id="RHEA:19889"/>
        <dbReference type="ChEBI" id="CHEBI:15378"/>
        <dbReference type="ChEBI" id="CHEBI:33019"/>
        <dbReference type="ChEBI" id="CHEBI:46398"/>
        <dbReference type="ChEBI" id="CHEBI:58601"/>
        <dbReference type="ChEBI" id="CHEBI:58885"/>
        <dbReference type="EC" id="2.7.7.9"/>
    </reaction>
</comment>
<evidence type="ECO:0000256" key="3">
    <source>
        <dbReference type="ARBA" id="ARBA00022679"/>
    </source>
</evidence>
<dbReference type="SUPFAM" id="SSF53448">
    <property type="entry name" value="Nucleotide-diphospho-sugar transferases"/>
    <property type="match status" value="1"/>
</dbReference>
<evidence type="ECO:0000256" key="2">
    <source>
        <dbReference type="ARBA" id="ARBA00012415"/>
    </source>
</evidence>
<name>A0A1F7WEN9_9BACT</name>
<dbReference type="PANTHER" id="PTHR43197">
    <property type="entry name" value="UTP--GLUCOSE-1-PHOSPHATE URIDYLYLTRANSFERASE"/>
    <property type="match status" value="1"/>
</dbReference>
<dbReference type="CDD" id="cd02541">
    <property type="entry name" value="UGPase_prokaryotic"/>
    <property type="match status" value="1"/>
</dbReference>
<dbReference type="Gene3D" id="3.90.550.10">
    <property type="entry name" value="Spore Coat Polysaccharide Biosynthesis Protein SpsA, Chain A"/>
    <property type="match status" value="1"/>
</dbReference>
<evidence type="ECO:0000256" key="6">
    <source>
        <dbReference type="RuleBase" id="RU361259"/>
    </source>
</evidence>
<dbReference type="PANTHER" id="PTHR43197:SF1">
    <property type="entry name" value="UTP--GLUCOSE-1-PHOSPHATE URIDYLYLTRANSFERASE"/>
    <property type="match status" value="1"/>
</dbReference>
<dbReference type="InterPro" id="IPR005771">
    <property type="entry name" value="GalU_uridylyltTrfase_bac/arc"/>
</dbReference>
<gene>
    <name evidence="8" type="ORF">A2480_01010</name>
</gene>
<evidence type="ECO:0000313" key="9">
    <source>
        <dbReference type="Proteomes" id="UP000176988"/>
    </source>
</evidence>
<comment type="similarity">
    <text evidence="1 6">Belongs to the UDPGP type 2 family.</text>
</comment>
<evidence type="ECO:0000256" key="5">
    <source>
        <dbReference type="ARBA" id="ARBA00048128"/>
    </source>
</evidence>
<reference evidence="8 9" key="1">
    <citation type="journal article" date="2016" name="Nat. Commun.">
        <title>Thousands of microbial genomes shed light on interconnected biogeochemical processes in an aquifer system.</title>
        <authorList>
            <person name="Anantharaman K."/>
            <person name="Brown C.T."/>
            <person name="Hug L.A."/>
            <person name="Sharon I."/>
            <person name="Castelle C.J."/>
            <person name="Probst A.J."/>
            <person name="Thomas B.C."/>
            <person name="Singh A."/>
            <person name="Wilkins M.J."/>
            <person name="Karaoz U."/>
            <person name="Brodie E.L."/>
            <person name="Williams K.H."/>
            <person name="Hubbard S.S."/>
            <person name="Banfield J.F."/>
        </authorList>
    </citation>
    <scope>NUCLEOTIDE SEQUENCE [LARGE SCALE GENOMIC DNA]</scope>
</reference>
<dbReference type="InterPro" id="IPR029044">
    <property type="entry name" value="Nucleotide-diphossugar_trans"/>
</dbReference>